<dbReference type="Gene3D" id="3.30.1050.20">
    <property type="match status" value="1"/>
</dbReference>
<feature type="compositionally biased region" description="Basic and acidic residues" evidence="1">
    <location>
        <begin position="79"/>
        <end position="92"/>
    </location>
</feature>
<keyword evidence="5" id="KW-1185">Reference proteome</keyword>
<name>A0ABV6UZK2_9ACTN</name>
<evidence type="ECO:0000313" key="4">
    <source>
        <dbReference type="EMBL" id="MFC1406893.1"/>
    </source>
</evidence>
<proteinExistence type="predicted"/>
<evidence type="ECO:0000259" key="3">
    <source>
        <dbReference type="Pfam" id="PF11716"/>
    </source>
</evidence>
<dbReference type="RefSeq" id="WP_030258775.1">
    <property type="nucleotide sequence ID" value="NZ_JBHEZZ010000035.1"/>
</dbReference>
<evidence type="ECO:0000259" key="2">
    <source>
        <dbReference type="Pfam" id="PF07398"/>
    </source>
</evidence>
<accession>A0ABV6UZK2</accession>
<organism evidence="4 5">
    <name type="scientific">Streptacidiphilus cavernicola</name>
    <dbReference type="NCBI Taxonomy" id="3342716"/>
    <lineage>
        <taxon>Bacteria</taxon>
        <taxon>Bacillati</taxon>
        <taxon>Actinomycetota</taxon>
        <taxon>Actinomycetes</taxon>
        <taxon>Kitasatosporales</taxon>
        <taxon>Streptomycetaceae</taxon>
        <taxon>Streptacidiphilus</taxon>
    </lineage>
</organism>
<dbReference type="SUPFAM" id="SSF109854">
    <property type="entry name" value="DinB/YfiT-like putative metalloenzymes"/>
    <property type="match status" value="1"/>
</dbReference>
<dbReference type="InterPro" id="IPR036527">
    <property type="entry name" value="SCP2_sterol-bd_dom_sf"/>
</dbReference>
<gene>
    <name evidence="4" type="ORF">ACEZDJ_36970</name>
</gene>
<evidence type="ECO:0000256" key="1">
    <source>
        <dbReference type="SAM" id="MobiDB-lite"/>
    </source>
</evidence>
<sequence>MTTPSGIPAQTIAQAAEATARLLRSVEEMTPEQVLQPSVLPGWTRGHVLSHISRNADALCNLLRGARTSQPIPMYPSPEARDRGIEDGARRPPADQLADLRASGLRFTAACEAMPPEAWSIPVPHRLGPFPAFGVPYKRVSEVEYHHVDLGLDYTPAHWPTEFVTRELASLTERLRDASDLPPLLLHDSDTDTGYRLGSYGVESGSAQAPEPLRLSGPAGALVAWLSGRADGSSLGVPAADLPALPPLG</sequence>
<dbReference type="SUPFAM" id="SSF55718">
    <property type="entry name" value="SCP-like"/>
    <property type="match status" value="1"/>
</dbReference>
<feature type="domain" description="Mycothiol-dependent maleylpyruvate isomerase metal-binding" evidence="3">
    <location>
        <begin position="16"/>
        <end position="150"/>
    </location>
</feature>
<feature type="domain" description="MDMPI C-terminal" evidence="2">
    <location>
        <begin position="158"/>
        <end position="236"/>
    </location>
</feature>
<dbReference type="GO" id="GO:0016853">
    <property type="term" value="F:isomerase activity"/>
    <property type="evidence" value="ECO:0007669"/>
    <property type="project" value="UniProtKB-KW"/>
</dbReference>
<evidence type="ECO:0000313" key="5">
    <source>
        <dbReference type="Proteomes" id="UP001592528"/>
    </source>
</evidence>
<dbReference type="InterPro" id="IPR034660">
    <property type="entry name" value="DinB/YfiT-like"/>
</dbReference>
<dbReference type="Pfam" id="PF07398">
    <property type="entry name" value="MDMPI_C"/>
    <property type="match status" value="1"/>
</dbReference>
<dbReference type="InterPro" id="IPR024344">
    <property type="entry name" value="MDMPI_metal-binding"/>
</dbReference>
<dbReference type="Gene3D" id="1.20.120.450">
    <property type="entry name" value="dinb family like domain"/>
    <property type="match status" value="1"/>
</dbReference>
<dbReference type="InterPro" id="IPR010872">
    <property type="entry name" value="MDMPI_C-term_domain"/>
</dbReference>
<dbReference type="Pfam" id="PF11716">
    <property type="entry name" value="MDMPI_N"/>
    <property type="match status" value="1"/>
</dbReference>
<keyword evidence="4" id="KW-0413">Isomerase</keyword>
<comment type="caution">
    <text evidence="4">The sequence shown here is derived from an EMBL/GenBank/DDBJ whole genome shotgun (WGS) entry which is preliminary data.</text>
</comment>
<dbReference type="Proteomes" id="UP001592528">
    <property type="component" value="Unassembled WGS sequence"/>
</dbReference>
<reference evidence="4 5" key="1">
    <citation type="submission" date="2024-09" db="EMBL/GenBank/DDBJ databases">
        <authorList>
            <person name="Lee S.D."/>
        </authorList>
    </citation>
    <scope>NUCLEOTIDE SEQUENCE [LARGE SCALE GENOMIC DNA]</scope>
    <source>
        <strain evidence="4 5">N1-5</strain>
    </source>
</reference>
<feature type="region of interest" description="Disordered" evidence="1">
    <location>
        <begin position="70"/>
        <end position="92"/>
    </location>
</feature>
<dbReference type="EMBL" id="JBHEZZ010000035">
    <property type="protein sequence ID" value="MFC1406893.1"/>
    <property type="molecule type" value="Genomic_DNA"/>
</dbReference>
<dbReference type="NCBIfam" id="TIGR03083">
    <property type="entry name" value="maleylpyruvate isomerase family mycothiol-dependent enzyme"/>
    <property type="match status" value="1"/>
</dbReference>
<protein>
    <submittedName>
        <fullName evidence="4">Maleylpyruvate isomerase family mycothiol-dependent enzyme</fullName>
    </submittedName>
</protein>
<dbReference type="InterPro" id="IPR017517">
    <property type="entry name" value="Maleyloyr_isom"/>
</dbReference>